<dbReference type="Pfam" id="PF13639">
    <property type="entry name" value="zf-RING_2"/>
    <property type="match status" value="1"/>
</dbReference>
<feature type="transmembrane region" description="Helical" evidence="2">
    <location>
        <begin position="36"/>
        <end position="55"/>
    </location>
</feature>
<evidence type="ECO:0000259" key="3">
    <source>
        <dbReference type="PROSITE" id="PS50089"/>
    </source>
</evidence>
<keyword evidence="1" id="KW-0479">Metal-binding</keyword>
<dbReference type="PANTHER" id="PTHR17550">
    <property type="entry name" value="E3 UBIQUITIN-PROTEIN LIGASE TTC3"/>
    <property type="match status" value="1"/>
</dbReference>
<keyword evidence="2" id="KW-0472">Membrane</keyword>
<evidence type="ECO:0000256" key="1">
    <source>
        <dbReference type="PROSITE-ProRule" id="PRU00175"/>
    </source>
</evidence>
<evidence type="ECO:0000313" key="5">
    <source>
        <dbReference type="Proteomes" id="UP001470230"/>
    </source>
</evidence>
<gene>
    <name evidence="4" type="ORF">M9Y10_001085</name>
</gene>
<dbReference type="InterPro" id="IPR001841">
    <property type="entry name" value="Znf_RING"/>
</dbReference>
<evidence type="ECO:0000256" key="2">
    <source>
        <dbReference type="SAM" id="Phobius"/>
    </source>
</evidence>
<keyword evidence="1" id="KW-0862">Zinc</keyword>
<dbReference type="InterPro" id="IPR013083">
    <property type="entry name" value="Znf_RING/FYVE/PHD"/>
</dbReference>
<dbReference type="Gene3D" id="3.30.40.10">
    <property type="entry name" value="Zinc/RING finger domain, C3HC4 (zinc finger)"/>
    <property type="match status" value="1"/>
</dbReference>
<name>A0ABR2L623_9EUKA</name>
<accession>A0ABR2L623</accession>
<sequence length="343" mass="40289">MWRLQRVSLFIVLLYVGFSLINYTNALDFICSLSSSKIFSFLFMVFFVDLIYLIVQTFLRDIFKYNFSAEYELADHLLGSRYITLFIFFAMNDRSFLQQTFIPTLIFAYLYKLIIDLENLITCFSTQLPPKYAHWRLFVIQIGLFTILFITFCVSLKMFVASKSTLCLSMLEISSEFLVTLCTDLFAHITFIGSRPNPGNSIHTERKIQWLRYISMIINNILFLFSAFLRTKVSHQFIQNLIIFLWGLVQLTISIDSMLRWKKLIINIRQKLKVPCDASLEQDDICIVCRQTMTKETSKELPCRHCCHTHCLERWVKKQSVCPICNSDLSFLKEIQNNPIDNM</sequence>
<reference evidence="4 5" key="1">
    <citation type="submission" date="2024-04" db="EMBL/GenBank/DDBJ databases">
        <title>Tritrichomonas musculus Genome.</title>
        <authorList>
            <person name="Alves-Ferreira E."/>
            <person name="Grigg M."/>
            <person name="Lorenzi H."/>
            <person name="Galac M."/>
        </authorList>
    </citation>
    <scope>NUCLEOTIDE SEQUENCE [LARGE SCALE GENOMIC DNA]</scope>
    <source>
        <strain evidence="4 5">EAF2021</strain>
    </source>
</reference>
<feature type="transmembrane region" description="Helical" evidence="2">
    <location>
        <begin position="210"/>
        <end position="229"/>
    </location>
</feature>
<keyword evidence="2" id="KW-1133">Transmembrane helix</keyword>
<proteinExistence type="predicted"/>
<dbReference type="PROSITE" id="PS50089">
    <property type="entry name" value="ZF_RING_2"/>
    <property type="match status" value="1"/>
</dbReference>
<feature type="transmembrane region" description="Helical" evidence="2">
    <location>
        <begin position="241"/>
        <end position="261"/>
    </location>
</feature>
<dbReference type="EMBL" id="JAPFFF010000001">
    <property type="protein sequence ID" value="KAK8898793.1"/>
    <property type="molecule type" value="Genomic_DNA"/>
</dbReference>
<feature type="domain" description="RING-type" evidence="3">
    <location>
        <begin position="286"/>
        <end position="326"/>
    </location>
</feature>
<evidence type="ECO:0000313" key="4">
    <source>
        <dbReference type="EMBL" id="KAK8898793.1"/>
    </source>
</evidence>
<organism evidence="4 5">
    <name type="scientific">Tritrichomonas musculus</name>
    <dbReference type="NCBI Taxonomy" id="1915356"/>
    <lineage>
        <taxon>Eukaryota</taxon>
        <taxon>Metamonada</taxon>
        <taxon>Parabasalia</taxon>
        <taxon>Tritrichomonadida</taxon>
        <taxon>Tritrichomonadidae</taxon>
        <taxon>Tritrichomonas</taxon>
    </lineage>
</organism>
<protein>
    <submittedName>
        <fullName evidence="4">E3 ubiquitin-protein ligase synoviolin</fullName>
    </submittedName>
</protein>
<feature type="transmembrane region" description="Helical" evidence="2">
    <location>
        <begin position="96"/>
        <end position="115"/>
    </location>
</feature>
<keyword evidence="1" id="KW-0863">Zinc-finger</keyword>
<dbReference type="Proteomes" id="UP001470230">
    <property type="component" value="Unassembled WGS sequence"/>
</dbReference>
<dbReference type="PANTHER" id="PTHR17550:SF4">
    <property type="entry name" value="E3 UBIQUITIN-PROTEIN LIGASE TTC3"/>
    <property type="match status" value="1"/>
</dbReference>
<comment type="caution">
    <text evidence="4">The sequence shown here is derived from an EMBL/GenBank/DDBJ whole genome shotgun (WGS) entry which is preliminary data.</text>
</comment>
<feature type="transmembrane region" description="Helical" evidence="2">
    <location>
        <begin position="135"/>
        <end position="160"/>
    </location>
</feature>
<keyword evidence="2" id="KW-0812">Transmembrane</keyword>
<dbReference type="SUPFAM" id="SSF57850">
    <property type="entry name" value="RING/U-box"/>
    <property type="match status" value="1"/>
</dbReference>
<keyword evidence="5" id="KW-1185">Reference proteome</keyword>